<evidence type="ECO:0000256" key="5">
    <source>
        <dbReference type="ARBA" id="ARBA00037410"/>
    </source>
</evidence>
<keyword evidence="2" id="KW-0276">Fatty acid metabolism</keyword>
<comment type="caution">
    <text evidence="7">The sequence shown here is derived from an EMBL/GenBank/DDBJ whole genome shotgun (WGS) entry which is preliminary data.</text>
</comment>
<dbReference type="Gene3D" id="1.10.12.10">
    <property type="entry name" value="Lyase 2-enoyl-coa Hydratase, Chain A, domain 2"/>
    <property type="match status" value="1"/>
</dbReference>
<evidence type="ECO:0000313" key="7">
    <source>
        <dbReference type="EMBL" id="RPE72612.1"/>
    </source>
</evidence>
<dbReference type="InterPro" id="IPR014748">
    <property type="entry name" value="Enoyl-CoA_hydra_C"/>
</dbReference>
<sequence length="308" mass="33032">MSDRAQTVVTCVLPKRFSVKMGGRLVFRLPVRLEFLMSSTASASTTAGPTPTAPLQHERDDRGVHTLVLDTPASFNVLSEAMLAALQQALDAVAADEAARAVVLAARGRAFCAGHDLKEMKARPDAAYYQDLFARCSRVMLSIQKLPVPVIARVQGLATAAGCQLVAQCDLAVAATGARFGVNGIDVGLFCATPSVPLVRNVPAKVAMEMLLTGMFIDAQEARARGLVNRVVEAEALDAEVESLLQAILAKPREAIAMGKEAFYRQREMGIEAAYQLAGQTMACNLVHPVAQEGVQAFIEKRKPLWSQ</sequence>
<gene>
    <name evidence="7" type="ORF">EDC62_0306</name>
</gene>
<dbReference type="SUPFAM" id="SSF52096">
    <property type="entry name" value="ClpP/crotonase"/>
    <property type="match status" value="1"/>
</dbReference>
<evidence type="ECO:0000313" key="8">
    <source>
        <dbReference type="Proteomes" id="UP000272193"/>
    </source>
</evidence>
<dbReference type="EMBL" id="RKQL01000001">
    <property type="protein sequence ID" value="RPE72612.1"/>
    <property type="molecule type" value="Genomic_DNA"/>
</dbReference>
<name>A0A3N4UPR0_9BURK</name>
<dbReference type="Pfam" id="PF00378">
    <property type="entry name" value="ECH_1"/>
    <property type="match status" value="1"/>
</dbReference>
<keyword evidence="8" id="KW-1185">Reference proteome</keyword>
<proteinExistence type="inferred from homology"/>
<dbReference type="PANTHER" id="PTHR43602:SF1">
    <property type="entry name" value="ENOYL-COA HYDRATASE DOMAIN-CONTAINING PROTEIN 3, MITOCHONDRIAL"/>
    <property type="match status" value="1"/>
</dbReference>
<comment type="function">
    <text evidence="5">May play a role in fatty acid biosynthesis and insulin sensitivity.</text>
</comment>
<evidence type="ECO:0000256" key="4">
    <source>
        <dbReference type="ARBA" id="ARBA00023098"/>
    </source>
</evidence>
<dbReference type="Proteomes" id="UP000272193">
    <property type="component" value="Unassembled WGS sequence"/>
</dbReference>
<organism evidence="7 8">
    <name type="scientific">Tibeticola sediminis</name>
    <dbReference type="NCBI Taxonomy" id="1917811"/>
    <lineage>
        <taxon>Bacteria</taxon>
        <taxon>Pseudomonadati</taxon>
        <taxon>Pseudomonadota</taxon>
        <taxon>Betaproteobacteria</taxon>
        <taxon>Burkholderiales</taxon>
        <taxon>Comamonadaceae</taxon>
        <taxon>Tibeticola</taxon>
    </lineage>
</organism>
<dbReference type="GO" id="GO:0016836">
    <property type="term" value="F:hydro-lyase activity"/>
    <property type="evidence" value="ECO:0007669"/>
    <property type="project" value="TreeGrafter"/>
</dbReference>
<dbReference type="InterPro" id="IPR001753">
    <property type="entry name" value="Enoyl-CoA_hydra/iso"/>
</dbReference>
<dbReference type="Gene3D" id="3.90.226.10">
    <property type="entry name" value="2-enoyl-CoA Hydratase, Chain A, domain 1"/>
    <property type="match status" value="1"/>
</dbReference>
<dbReference type="InterPro" id="IPR052377">
    <property type="entry name" value="Mitochondrial_ECH-domain"/>
</dbReference>
<accession>A0A3N4UPR0</accession>
<dbReference type="PANTHER" id="PTHR43602">
    <property type="match status" value="1"/>
</dbReference>
<dbReference type="GO" id="GO:0006631">
    <property type="term" value="P:fatty acid metabolic process"/>
    <property type="evidence" value="ECO:0007669"/>
    <property type="project" value="UniProtKB-KW"/>
</dbReference>
<dbReference type="InterPro" id="IPR029045">
    <property type="entry name" value="ClpP/crotonase-like_dom_sf"/>
</dbReference>
<dbReference type="CDD" id="cd06558">
    <property type="entry name" value="crotonase-like"/>
    <property type="match status" value="1"/>
</dbReference>
<keyword evidence="4" id="KW-0443">Lipid metabolism</keyword>
<evidence type="ECO:0000256" key="1">
    <source>
        <dbReference type="ARBA" id="ARBA00005254"/>
    </source>
</evidence>
<evidence type="ECO:0000256" key="6">
    <source>
        <dbReference type="ARBA" id="ARBA00040545"/>
    </source>
</evidence>
<dbReference type="AlphaFoldDB" id="A0A3N4UPR0"/>
<dbReference type="NCBIfam" id="NF006008">
    <property type="entry name" value="PRK08139.1"/>
    <property type="match status" value="1"/>
</dbReference>
<keyword evidence="3" id="KW-0809">Transit peptide</keyword>
<reference evidence="7 8" key="1">
    <citation type="submission" date="2018-11" db="EMBL/GenBank/DDBJ databases">
        <title>Genomic Encyclopedia of Type Strains, Phase IV (KMG-IV): sequencing the most valuable type-strain genomes for metagenomic binning, comparative biology and taxonomic classification.</title>
        <authorList>
            <person name="Goeker M."/>
        </authorList>
    </citation>
    <scope>NUCLEOTIDE SEQUENCE [LARGE SCALE GENOMIC DNA]</scope>
    <source>
        <strain evidence="7 8">DSM 101684</strain>
    </source>
</reference>
<protein>
    <recommendedName>
        <fullName evidence="6">Enoyl-CoA hydratase domain-containing protein 3, mitochondrial</fullName>
    </recommendedName>
</protein>
<evidence type="ECO:0000256" key="3">
    <source>
        <dbReference type="ARBA" id="ARBA00022946"/>
    </source>
</evidence>
<evidence type="ECO:0000256" key="2">
    <source>
        <dbReference type="ARBA" id="ARBA00022832"/>
    </source>
</evidence>
<comment type="similarity">
    <text evidence="1">Belongs to the enoyl-CoA hydratase/isomerase family.</text>
</comment>